<dbReference type="SUPFAM" id="SSF52540">
    <property type="entry name" value="P-loop containing nucleoside triphosphate hydrolases"/>
    <property type="match status" value="1"/>
</dbReference>
<name>E4XCU0_OIKDI</name>
<comment type="similarity">
    <text evidence="1 3">Belongs to the sulfotransferase 1 family.</text>
</comment>
<dbReference type="InterPro" id="IPR027417">
    <property type="entry name" value="P-loop_NTPase"/>
</dbReference>
<dbReference type="InParanoid" id="E4XCU0"/>
<evidence type="ECO:0000313" key="5">
    <source>
        <dbReference type="EMBL" id="CBY09415.1"/>
    </source>
</evidence>
<accession>E4XCU0</accession>
<sequence length="296" mass="34348">MRPFDDEARKAFYKKEIESGELYEKNGQLFMKSEASPELLQKLKDADFPENAVTVLGYAKSGSHLIMSILDAIGITRLETLLPQGKVSFIPMEFNKNTEFLEEQLTAIRGHEGQVHTTHTHLDVGNFPLGHKGKIIFIERDTPAVVVSAYHFMKKLPFLHAYLKQHDIFDDLQKFARFMFEGKHFFGMPQDYNKEWKAFAKEHPELKIEFFKFEEIIADKPKEISRLLKFLEIENAHLAKIVEDSDIKKAKEHRQKEAEKTGEPFVEGIIFRKGNSKGWKEELSEETIAFYESFSN</sequence>
<dbReference type="Gene3D" id="3.40.50.300">
    <property type="entry name" value="P-loop containing nucleotide triphosphate hydrolases"/>
    <property type="match status" value="1"/>
</dbReference>
<dbReference type="AlphaFoldDB" id="E4XCU0"/>
<keyword evidence="6" id="KW-1185">Reference proteome</keyword>
<dbReference type="Proteomes" id="UP000001307">
    <property type="component" value="Unassembled WGS sequence"/>
</dbReference>
<keyword evidence="2 3" id="KW-0808">Transferase</keyword>
<gene>
    <name evidence="5" type="ORF">GSOID_T00007971001</name>
</gene>
<dbReference type="PANTHER" id="PTHR11783">
    <property type="entry name" value="SULFOTRANSFERASE SULT"/>
    <property type="match status" value="1"/>
</dbReference>
<evidence type="ECO:0000313" key="6">
    <source>
        <dbReference type="Proteomes" id="UP000001307"/>
    </source>
</evidence>
<proteinExistence type="inferred from homology"/>
<reference evidence="5" key="1">
    <citation type="journal article" date="2010" name="Science">
        <title>Plasticity of animal genome architecture unmasked by rapid evolution of a pelagic tunicate.</title>
        <authorList>
            <person name="Denoeud F."/>
            <person name="Henriet S."/>
            <person name="Mungpakdee S."/>
            <person name="Aury J.M."/>
            <person name="Da Silva C."/>
            <person name="Brinkmann H."/>
            <person name="Mikhaleva J."/>
            <person name="Olsen L.C."/>
            <person name="Jubin C."/>
            <person name="Canestro C."/>
            <person name="Bouquet J.M."/>
            <person name="Danks G."/>
            <person name="Poulain J."/>
            <person name="Campsteijn C."/>
            <person name="Adamski M."/>
            <person name="Cross I."/>
            <person name="Yadetie F."/>
            <person name="Muffato M."/>
            <person name="Louis A."/>
            <person name="Butcher S."/>
            <person name="Tsagkogeorga G."/>
            <person name="Konrad A."/>
            <person name="Singh S."/>
            <person name="Jensen M.F."/>
            <person name="Cong E.H."/>
            <person name="Eikeseth-Otteraa H."/>
            <person name="Noel B."/>
            <person name="Anthouard V."/>
            <person name="Porcel B.M."/>
            <person name="Kachouri-Lafond R."/>
            <person name="Nishino A."/>
            <person name="Ugolini M."/>
            <person name="Chourrout P."/>
            <person name="Nishida H."/>
            <person name="Aasland R."/>
            <person name="Huzurbazar S."/>
            <person name="Westhof E."/>
            <person name="Delsuc F."/>
            <person name="Lehrach H."/>
            <person name="Reinhardt R."/>
            <person name="Weissenbach J."/>
            <person name="Roy S.W."/>
            <person name="Artiguenave F."/>
            <person name="Postlethwait J.H."/>
            <person name="Manak J.R."/>
            <person name="Thompson E.M."/>
            <person name="Jaillon O."/>
            <person name="Du Pasquier L."/>
            <person name="Boudinot P."/>
            <person name="Liberles D.A."/>
            <person name="Volff J.N."/>
            <person name="Philippe H."/>
            <person name="Lenhard B."/>
            <person name="Roest Crollius H."/>
            <person name="Wincker P."/>
            <person name="Chourrout D."/>
        </authorList>
    </citation>
    <scope>NUCLEOTIDE SEQUENCE [LARGE SCALE GENOMIC DNA]</scope>
</reference>
<evidence type="ECO:0000259" key="4">
    <source>
        <dbReference type="Pfam" id="PF00685"/>
    </source>
</evidence>
<dbReference type="Pfam" id="PF00685">
    <property type="entry name" value="Sulfotransfer_1"/>
    <property type="match status" value="1"/>
</dbReference>
<evidence type="ECO:0000256" key="2">
    <source>
        <dbReference type="ARBA" id="ARBA00022679"/>
    </source>
</evidence>
<dbReference type="EC" id="2.8.2.-" evidence="3"/>
<evidence type="ECO:0000256" key="3">
    <source>
        <dbReference type="RuleBase" id="RU361155"/>
    </source>
</evidence>
<organism evidence="5">
    <name type="scientific">Oikopleura dioica</name>
    <name type="common">Tunicate</name>
    <dbReference type="NCBI Taxonomy" id="34765"/>
    <lineage>
        <taxon>Eukaryota</taxon>
        <taxon>Metazoa</taxon>
        <taxon>Chordata</taxon>
        <taxon>Tunicata</taxon>
        <taxon>Appendicularia</taxon>
        <taxon>Copelata</taxon>
        <taxon>Oikopleuridae</taxon>
        <taxon>Oikopleura</taxon>
    </lineage>
</organism>
<dbReference type="OrthoDB" id="205623at2759"/>
<feature type="domain" description="Sulfotransferase" evidence="4">
    <location>
        <begin position="53"/>
        <end position="293"/>
    </location>
</feature>
<dbReference type="GO" id="GO:0008146">
    <property type="term" value="F:sulfotransferase activity"/>
    <property type="evidence" value="ECO:0007669"/>
    <property type="project" value="InterPro"/>
</dbReference>
<protein>
    <recommendedName>
        <fullName evidence="3">Sulfotransferase</fullName>
        <ecNumber evidence="3">2.8.2.-</ecNumber>
    </recommendedName>
</protein>
<dbReference type="EMBL" id="FN653037">
    <property type="protein sequence ID" value="CBY09415.1"/>
    <property type="molecule type" value="Genomic_DNA"/>
</dbReference>
<dbReference type="InterPro" id="IPR000863">
    <property type="entry name" value="Sulfotransferase_dom"/>
</dbReference>
<evidence type="ECO:0000256" key="1">
    <source>
        <dbReference type="ARBA" id="ARBA00005771"/>
    </source>
</evidence>